<comment type="caution">
    <text evidence="3">The sequence shown here is derived from an EMBL/GenBank/DDBJ whole genome shotgun (WGS) entry which is preliminary data.</text>
</comment>
<evidence type="ECO:0000259" key="2">
    <source>
        <dbReference type="Pfam" id="PF01206"/>
    </source>
</evidence>
<dbReference type="Pfam" id="PF01206">
    <property type="entry name" value="TusA"/>
    <property type="match status" value="1"/>
</dbReference>
<proteinExistence type="inferred from homology"/>
<reference evidence="3 4" key="1">
    <citation type="journal article" date="2017" name="Water Res.">
        <title>Discovery and metagenomic analysis of an anammox bacterial enrichment related to Candidatus "Brocadia caroliniensis" in a full-scale glycerol-fed nitritation-denitritation separate centrate treatment process.</title>
        <authorList>
            <person name="Park H."/>
            <person name="Brotto A.C."/>
            <person name="van Loosdrecht M.C."/>
            <person name="Chandran K."/>
        </authorList>
    </citation>
    <scope>NUCLEOTIDE SEQUENCE [LARGE SCALE GENOMIC DNA]</scope>
    <source>
        <strain evidence="3">26THWARD</strain>
    </source>
</reference>
<dbReference type="Proteomes" id="UP000189681">
    <property type="component" value="Unassembled WGS sequence"/>
</dbReference>
<dbReference type="PANTHER" id="PTHR33279:SF2">
    <property type="entry name" value="SULFUR CARRIER PROTEIN TUSA"/>
    <property type="match status" value="1"/>
</dbReference>
<evidence type="ECO:0000313" key="3">
    <source>
        <dbReference type="EMBL" id="OOP56215.1"/>
    </source>
</evidence>
<dbReference type="InterPro" id="IPR036868">
    <property type="entry name" value="TusA-like_sf"/>
</dbReference>
<organism evidence="3 4">
    <name type="scientific">Candidatus Brocadia carolinensis</name>
    <dbReference type="NCBI Taxonomy" id="1004156"/>
    <lineage>
        <taxon>Bacteria</taxon>
        <taxon>Pseudomonadati</taxon>
        <taxon>Planctomycetota</taxon>
        <taxon>Candidatus Brocadiia</taxon>
        <taxon>Candidatus Brocadiales</taxon>
        <taxon>Candidatus Brocadiaceae</taxon>
        <taxon>Candidatus Brocadia</taxon>
    </lineage>
</organism>
<dbReference type="EMBL" id="AYTS01000091">
    <property type="protein sequence ID" value="OOP56215.1"/>
    <property type="molecule type" value="Genomic_DNA"/>
</dbReference>
<gene>
    <name evidence="3" type="ORF">AYP45_10455</name>
</gene>
<feature type="domain" description="UPF0033" evidence="2">
    <location>
        <begin position="6"/>
        <end position="74"/>
    </location>
</feature>
<sequence>MASDSEVDVGEMGCGELIITLMRAMKPLKTGQVLKVRALDPGAFADIPAWCKMRGYELLAVPGKGNNDRYYIKKR</sequence>
<protein>
    <recommendedName>
        <fullName evidence="2">UPF0033 domain-containing protein</fullName>
    </recommendedName>
</protein>
<dbReference type="Gene3D" id="3.30.110.40">
    <property type="entry name" value="TusA-like domain"/>
    <property type="match status" value="1"/>
</dbReference>
<accession>A0A1V4ASX7</accession>
<comment type="similarity">
    <text evidence="1">Belongs to the sulfur carrier protein TusA family.</text>
</comment>
<evidence type="ECO:0000256" key="1">
    <source>
        <dbReference type="ARBA" id="ARBA00008984"/>
    </source>
</evidence>
<dbReference type="STRING" id="1004156.AYP45_10455"/>
<evidence type="ECO:0000313" key="4">
    <source>
        <dbReference type="Proteomes" id="UP000189681"/>
    </source>
</evidence>
<dbReference type="SUPFAM" id="SSF64307">
    <property type="entry name" value="SirA-like"/>
    <property type="match status" value="1"/>
</dbReference>
<dbReference type="PANTHER" id="PTHR33279">
    <property type="entry name" value="SULFUR CARRIER PROTEIN YEDF-RELATED"/>
    <property type="match status" value="1"/>
</dbReference>
<dbReference type="CDD" id="cd00291">
    <property type="entry name" value="SirA_YedF_YeeD"/>
    <property type="match status" value="1"/>
</dbReference>
<dbReference type="InterPro" id="IPR001455">
    <property type="entry name" value="TusA-like"/>
</dbReference>
<name>A0A1V4ASX7_9BACT</name>
<dbReference type="AlphaFoldDB" id="A0A1V4ASX7"/>